<dbReference type="Pfam" id="PF06452">
    <property type="entry name" value="CBM9_1"/>
    <property type="match status" value="1"/>
</dbReference>
<evidence type="ECO:0000259" key="1">
    <source>
        <dbReference type="Pfam" id="PF06452"/>
    </source>
</evidence>
<protein>
    <submittedName>
        <fullName evidence="2">CBM9 family sugar-binding protein</fullName>
    </submittedName>
</protein>
<proteinExistence type="predicted"/>
<keyword evidence="3" id="KW-1185">Reference proteome</keyword>
<gene>
    <name evidence="2" type="ORF">ACFSYS_04095</name>
</gene>
<dbReference type="EMBL" id="JBHUOJ010000008">
    <property type="protein sequence ID" value="MFD2832456.1"/>
    <property type="molecule type" value="Genomic_DNA"/>
</dbReference>
<accession>A0ABW5X068</accession>
<comment type="caution">
    <text evidence="2">The sequence shown here is derived from an EMBL/GenBank/DDBJ whole genome shotgun (WGS) entry which is preliminary data.</text>
</comment>
<evidence type="ECO:0000313" key="3">
    <source>
        <dbReference type="Proteomes" id="UP001597438"/>
    </source>
</evidence>
<organism evidence="2 3">
    <name type="scientific">Christiangramia antarctica</name>
    <dbReference type="NCBI Taxonomy" id="2058158"/>
    <lineage>
        <taxon>Bacteria</taxon>
        <taxon>Pseudomonadati</taxon>
        <taxon>Bacteroidota</taxon>
        <taxon>Flavobacteriia</taxon>
        <taxon>Flavobacteriales</taxon>
        <taxon>Flavobacteriaceae</taxon>
        <taxon>Christiangramia</taxon>
    </lineage>
</organism>
<dbReference type="Proteomes" id="UP001597438">
    <property type="component" value="Unassembled WGS sequence"/>
</dbReference>
<reference evidence="3" key="1">
    <citation type="journal article" date="2019" name="Int. J. Syst. Evol. Microbiol.">
        <title>The Global Catalogue of Microorganisms (GCM) 10K type strain sequencing project: providing services to taxonomists for standard genome sequencing and annotation.</title>
        <authorList>
            <consortium name="The Broad Institute Genomics Platform"/>
            <consortium name="The Broad Institute Genome Sequencing Center for Infectious Disease"/>
            <person name="Wu L."/>
            <person name="Ma J."/>
        </authorList>
    </citation>
    <scope>NUCLEOTIDE SEQUENCE [LARGE SCALE GENOMIC DNA]</scope>
    <source>
        <strain evidence="3">KCTC 52925</strain>
    </source>
</reference>
<feature type="domain" description="Carbohydrate-binding" evidence="1">
    <location>
        <begin position="27"/>
        <end position="213"/>
    </location>
</feature>
<sequence length="217" mass="25644">MATSKYRVRHLPQNVIDYSKKFGEFPWIQANVLVDFKNPWSSKKVPNTEFRALWDSKNLYFRFDAKDSSIYINENDNSVESIGSSDRVEIFFRKNKDLDPYYCMEIDPKARIMDFKARPNRNFNFQWSYTKEHLKVTSQMTEKGYSVEGTVSIKFLENFDLLHNGIIETGIYRAKYIKQKGTGYQPTWITWIDPQVKEPDFHIPSSFGIFELEKGEL</sequence>
<dbReference type="SUPFAM" id="SSF49344">
    <property type="entry name" value="CBD9-like"/>
    <property type="match status" value="1"/>
</dbReference>
<evidence type="ECO:0000313" key="2">
    <source>
        <dbReference type="EMBL" id="MFD2832456.1"/>
    </source>
</evidence>
<dbReference type="RefSeq" id="WP_251741958.1">
    <property type="nucleotide sequence ID" value="NZ_JBHUOJ010000008.1"/>
</dbReference>
<name>A0ABW5X068_9FLAO</name>
<dbReference type="Gene3D" id="2.60.40.1190">
    <property type="match status" value="1"/>
</dbReference>
<dbReference type="InterPro" id="IPR010502">
    <property type="entry name" value="Carb-bd_dom_fam9"/>
</dbReference>